<sequence>MSLGRLTIDVNAHESGTARHGSLPDQITEGIHRPYSGEYPRLSRGRPGFNSRSESFAMLKGRPSQIRKDIIVVFDLDCSAKSRSGISFLALVTKLQNQDHWRSSSL</sequence>
<accession>A0A163DZ82</accession>
<dbReference type="AlphaFoldDB" id="A0A163DZ82"/>
<dbReference type="GeneID" id="28992194"/>
<dbReference type="Proteomes" id="UP000077315">
    <property type="component" value="Unassembled WGS sequence"/>
</dbReference>
<reference evidence="3" key="1">
    <citation type="submission" date="2015-06" db="EMBL/GenBank/DDBJ databases">
        <title>Expansion of signal transduction pathways in fungi by whole-genome duplication.</title>
        <authorList>
            <consortium name="DOE Joint Genome Institute"/>
            <person name="Corrochano L.M."/>
            <person name="Kuo A."/>
            <person name="Marcet-Houben M."/>
            <person name="Polaino S."/>
            <person name="Salamov A."/>
            <person name="Villalobos J.M."/>
            <person name="Alvarez M.I."/>
            <person name="Avalos J."/>
            <person name="Benito E.P."/>
            <person name="Benoit I."/>
            <person name="Burger G."/>
            <person name="Camino L.P."/>
            <person name="Canovas D."/>
            <person name="Cerda-Olmedo E."/>
            <person name="Cheng J.-F."/>
            <person name="Dominguez A."/>
            <person name="Elias M."/>
            <person name="Eslava A.P."/>
            <person name="Glaser F."/>
            <person name="Grimwood J."/>
            <person name="Gutierrez G."/>
            <person name="Heitman J."/>
            <person name="Henrissat B."/>
            <person name="Iturriaga E.A."/>
            <person name="Lang B.F."/>
            <person name="Lavin J.L."/>
            <person name="Lee S."/>
            <person name="Li W."/>
            <person name="Lindquist E."/>
            <person name="Lopez-Garcia S."/>
            <person name="Luque E.M."/>
            <person name="Marcos A.T."/>
            <person name="Martin J."/>
            <person name="McCluskey K."/>
            <person name="Medina H.R."/>
            <person name="Miralles-Duran A."/>
            <person name="Miyazaki A."/>
            <person name="Munoz-Torres E."/>
            <person name="Oguiza J.A."/>
            <person name="Ohm R."/>
            <person name="Olmedo M."/>
            <person name="Orejas M."/>
            <person name="Ortiz-Castellanos L."/>
            <person name="Pisabarro A.G."/>
            <person name="Rodriguez-Romero J."/>
            <person name="Ruiz-Herrera J."/>
            <person name="Ruiz-Vazquez R."/>
            <person name="Sanz C."/>
            <person name="Schackwitz W."/>
            <person name="Schmutz J."/>
            <person name="Shahriari M."/>
            <person name="Shelest E."/>
            <person name="Silva-Franco F."/>
            <person name="Soanes D."/>
            <person name="Syed K."/>
            <person name="Tagua V.G."/>
            <person name="Talbot N.J."/>
            <person name="Thon M."/>
            <person name="De vries R.P."/>
            <person name="Wiebenga A."/>
            <person name="Yadav J.S."/>
            <person name="Braun E.L."/>
            <person name="Baker S."/>
            <person name="Garre V."/>
            <person name="Horwitz B."/>
            <person name="Torres-Martinez S."/>
            <person name="Idnurm A."/>
            <person name="Herrera-Estrella A."/>
            <person name="Gabaldon T."/>
            <person name="Grigoriev I.V."/>
        </authorList>
    </citation>
    <scope>NUCLEOTIDE SEQUENCE [LARGE SCALE GENOMIC DNA]</scope>
    <source>
        <strain evidence="3">NRRL 1555(-)</strain>
    </source>
</reference>
<dbReference type="EMBL" id="KV440979">
    <property type="protein sequence ID" value="OAD74340.1"/>
    <property type="molecule type" value="Genomic_DNA"/>
</dbReference>
<organism evidence="2 3">
    <name type="scientific">Phycomyces blakesleeanus (strain ATCC 8743b / DSM 1359 / FGSC 10004 / NBRC 33097 / NRRL 1555)</name>
    <dbReference type="NCBI Taxonomy" id="763407"/>
    <lineage>
        <taxon>Eukaryota</taxon>
        <taxon>Fungi</taxon>
        <taxon>Fungi incertae sedis</taxon>
        <taxon>Mucoromycota</taxon>
        <taxon>Mucoromycotina</taxon>
        <taxon>Mucoromycetes</taxon>
        <taxon>Mucorales</taxon>
        <taxon>Phycomycetaceae</taxon>
        <taxon>Phycomyces</taxon>
    </lineage>
</organism>
<dbReference type="RefSeq" id="XP_018292380.1">
    <property type="nucleotide sequence ID" value="XM_018431288.1"/>
</dbReference>
<proteinExistence type="predicted"/>
<evidence type="ECO:0000256" key="1">
    <source>
        <dbReference type="SAM" id="MobiDB-lite"/>
    </source>
</evidence>
<feature type="region of interest" description="Disordered" evidence="1">
    <location>
        <begin position="15"/>
        <end position="50"/>
    </location>
</feature>
<keyword evidence="3" id="KW-1185">Reference proteome</keyword>
<dbReference type="InParanoid" id="A0A163DZ82"/>
<evidence type="ECO:0000313" key="3">
    <source>
        <dbReference type="Proteomes" id="UP000077315"/>
    </source>
</evidence>
<name>A0A163DZ82_PHYB8</name>
<evidence type="ECO:0000313" key="2">
    <source>
        <dbReference type="EMBL" id="OAD74340.1"/>
    </source>
</evidence>
<protein>
    <submittedName>
        <fullName evidence="2">Uncharacterized protein</fullName>
    </submittedName>
</protein>
<gene>
    <name evidence="2" type="ORF">PHYBLDRAFT_144786</name>
</gene>
<dbReference type="VEuPathDB" id="FungiDB:PHYBLDRAFT_144786"/>